<proteinExistence type="predicted"/>
<reference evidence="2 3" key="1">
    <citation type="journal article" date="2019" name="J. Hered.">
        <title>An Improved Genome Assembly for Drosophila navojoa, the Basal Species in the mojavensis Cluster.</title>
        <authorList>
            <person name="Vanderlinde T."/>
            <person name="Dupim E.G."/>
            <person name="Nazario-Yepiz N.O."/>
            <person name="Carvalho A.B."/>
        </authorList>
    </citation>
    <scope>NUCLEOTIDE SEQUENCE [LARGE SCALE GENOMIC DNA]</scope>
    <source>
        <strain evidence="2">Navoj_Jal97</strain>
        <tissue evidence="2">Whole organism</tissue>
    </source>
</reference>
<dbReference type="Proteomes" id="UP000295192">
    <property type="component" value="Unassembled WGS sequence"/>
</dbReference>
<name>A0A484BGA6_DRONA</name>
<evidence type="ECO:0000313" key="2">
    <source>
        <dbReference type="EMBL" id="TDG47292.1"/>
    </source>
</evidence>
<dbReference type="AlphaFoldDB" id="A0A484BGA6"/>
<feature type="region of interest" description="Disordered" evidence="1">
    <location>
        <begin position="1"/>
        <end position="42"/>
    </location>
</feature>
<dbReference type="EMBL" id="LSRL02000046">
    <property type="protein sequence ID" value="TDG47292.1"/>
    <property type="molecule type" value="Genomic_DNA"/>
</dbReference>
<protein>
    <submittedName>
        <fullName evidence="2">Uncharacterized protein</fullName>
    </submittedName>
</protein>
<evidence type="ECO:0000256" key="1">
    <source>
        <dbReference type="SAM" id="MobiDB-lite"/>
    </source>
</evidence>
<comment type="caution">
    <text evidence="2">The sequence shown here is derived from an EMBL/GenBank/DDBJ whole genome shotgun (WGS) entry which is preliminary data.</text>
</comment>
<sequence>MGDQERGRRRPLNDSDISPEAVQQPLPHPMQHRHPTQLPHPIQRAHPVALVIRSDLHHLTLVVLDTNPIADPLIALKLLIQDLPTW</sequence>
<gene>
    <name evidence="2" type="ORF">AWZ03_006285</name>
</gene>
<accession>A0A484BGA6</accession>
<organism evidence="2 3">
    <name type="scientific">Drosophila navojoa</name>
    <name type="common">Fruit fly</name>
    <dbReference type="NCBI Taxonomy" id="7232"/>
    <lineage>
        <taxon>Eukaryota</taxon>
        <taxon>Metazoa</taxon>
        <taxon>Ecdysozoa</taxon>
        <taxon>Arthropoda</taxon>
        <taxon>Hexapoda</taxon>
        <taxon>Insecta</taxon>
        <taxon>Pterygota</taxon>
        <taxon>Neoptera</taxon>
        <taxon>Endopterygota</taxon>
        <taxon>Diptera</taxon>
        <taxon>Brachycera</taxon>
        <taxon>Muscomorpha</taxon>
        <taxon>Ephydroidea</taxon>
        <taxon>Drosophilidae</taxon>
        <taxon>Drosophila</taxon>
    </lineage>
</organism>
<keyword evidence="3" id="KW-1185">Reference proteome</keyword>
<evidence type="ECO:0000313" key="3">
    <source>
        <dbReference type="Proteomes" id="UP000295192"/>
    </source>
</evidence>